<protein>
    <recommendedName>
        <fullName evidence="1">Antitoxin FitA-like ribbon-helix-helix domain-containing protein</fullName>
    </recommendedName>
</protein>
<organism evidence="2 3">
    <name type="scientific">Rhodoferax ferrireducens</name>
    <dbReference type="NCBI Taxonomy" id="192843"/>
    <lineage>
        <taxon>Bacteria</taxon>
        <taxon>Pseudomonadati</taxon>
        <taxon>Pseudomonadota</taxon>
        <taxon>Betaproteobacteria</taxon>
        <taxon>Burkholderiales</taxon>
        <taxon>Comamonadaceae</taxon>
        <taxon>Rhodoferax</taxon>
    </lineage>
</organism>
<dbReference type="InterPro" id="IPR053853">
    <property type="entry name" value="FitA-like_RHH"/>
</dbReference>
<reference evidence="2 3" key="1">
    <citation type="submission" date="2017-01" db="EMBL/GenBank/DDBJ databases">
        <title>Novel large sulfur bacteria in the metagenomes of groundwater-fed chemosynthetic microbial mats in the Lake Huron basin.</title>
        <authorList>
            <person name="Sharrar A.M."/>
            <person name="Flood B.E."/>
            <person name="Bailey J.V."/>
            <person name="Jones D.S."/>
            <person name="Biddanda B."/>
            <person name="Ruberg S.A."/>
            <person name="Marcus D.N."/>
            <person name="Dick G.J."/>
        </authorList>
    </citation>
    <scope>NUCLEOTIDE SEQUENCE [LARGE SCALE GENOMIC DNA]</scope>
    <source>
        <strain evidence="2">A7</strain>
    </source>
</reference>
<evidence type="ECO:0000313" key="2">
    <source>
        <dbReference type="EMBL" id="OQW87834.1"/>
    </source>
</evidence>
<dbReference type="GO" id="GO:0006355">
    <property type="term" value="P:regulation of DNA-templated transcription"/>
    <property type="evidence" value="ECO:0007669"/>
    <property type="project" value="InterPro"/>
</dbReference>
<dbReference type="Proteomes" id="UP000192505">
    <property type="component" value="Unassembled WGS sequence"/>
</dbReference>
<evidence type="ECO:0000313" key="3">
    <source>
        <dbReference type="Proteomes" id="UP000192505"/>
    </source>
</evidence>
<dbReference type="Pfam" id="PF22513">
    <property type="entry name" value="FitA-like_RHH"/>
    <property type="match status" value="1"/>
</dbReference>
<dbReference type="EMBL" id="MTEI01000006">
    <property type="protein sequence ID" value="OQW87834.1"/>
    <property type="molecule type" value="Genomic_DNA"/>
</dbReference>
<feature type="domain" description="Antitoxin FitA-like ribbon-helix-helix" evidence="1">
    <location>
        <begin position="2"/>
        <end position="34"/>
    </location>
</feature>
<accession>A0A1W9KTQ8</accession>
<name>A0A1W9KTQ8_9BURK</name>
<proteinExistence type="predicted"/>
<sequence>MSIRGLDDQVLARLKEQAAQQGSSLNSLVLRLLQGTDKATSPAPLQKFDDLDALAGTWSAEDAALFAANAAAFAEVDASLWRSAQAK</sequence>
<evidence type="ECO:0000259" key="1">
    <source>
        <dbReference type="Pfam" id="PF22513"/>
    </source>
</evidence>
<dbReference type="SUPFAM" id="SSF47598">
    <property type="entry name" value="Ribbon-helix-helix"/>
    <property type="match status" value="1"/>
</dbReference>
<comment type="caution">
    <text evidence="2">The sequence shown here is derived from an EMBL/GenBank/DDBJ whole genome shotgun (WGS) entry which is preliminary data.</text>
</comment>
<dbReference type="AlphaFoldDB" id="A0A1W9KTQ8"/>
<gene>
    <name evidence="2" type="ORF">BWK72_10995</name>
</gene>
<dbReference type="InterPro" id="IPR010985">
    <property type="entry name" value="Ribbon_hlx_hlx"/>
</dbReference>